<sequence>MSGTGQAWRMPRRVPREPRTGDSRPSAPAETATRSAKPTGPDHLVPGHGTRTGRTRDHGRPEDNGPRIG</sequence>
<keyword evidence="3" id="KW-1185">Reference proteome</keyword>
<feature type="region of interest" description="Disordered" evidence="1">
    <location>
        <begin position="1"/>
        <end position="69"/>
    </location>
</feature>
<evidence type="ECO:0000256" key="1">
    <source>
        <dbReference type="SAM" id="MobiDB-lite"/>
    </source>
</evidence>
<dbReference type="Proteomes" id="UP000253318">
    <property type="component" value="Unassembled WGS sequence"/>
</dbReference>
<organism evidence="2 3">
    <name type="scientific">Marinitenerispora sediminis</name>
    <dbReference type="NCBI Taxonomy" id="1931232"/>
    <lineage>
        <taxon>Bacteria</taxon>
        <taxon>Bacillati</taxon>
        <taxon>Actinomycetota</taxon>
        <taxon>Actinomycetes</taxon>
        <taxon>Streptosporangiales</taxon>
        <taxon>Nocardiopsidaceae</taxon>
        <taxon>Marinitenerispora</taxon>
    </lineage>
</organism>
<reference evidence="2 3" key="1">
    <citation type="submission" date="2018-04" db="EMBL/GenBank/DDBJ databases">
        <title>Novel actinobacteria from marine sediment.</title>
        <authorList>
            <person name="Ng Z.Y."/>
            <person name="Tan G.Y.A."/>
        </authorList>
    </citation>
    <scope>NUCLEOTIDE SEQUENCE [LARGE SCALE GENOMIC DNA]</scope>
    <source>
        <strain evidence="2 3">TPS81</strain>
    </source>
</reference>
<comment type="caution">
    <text evidence="2">The sequence shown here is derived from an EMBL/GenBank/DDBJ whole genome shotgun (WGS) entry which is preliminary data.</text>
</comment>
<gene>
    <name evidence="2" type="ORF">DEF24_08860</name>
</gene>
<dbReference type="EMBL" id="QEIN01000054">
    <property type="protein sequence ID" value="RCV59808.1"/>
    <property type="molecule type" value="Genomic_DNA"/>
</dbReference>
<accession>A0A368TAF1</accession>
<evidence type="ECO:0000313" key="2">
    <source>
        <dbReference type="EMBL" id="RCV59808.1"/>
    </source>
</evidence>
<dbReference type="AlphaFoldDB" id="A0A368TAF1"/>
<protein>
    <submittedName>
        <fullName evidence="2">Uncharacterized protein</fullName>
    </submittedName>
</protein>
<proteinExistence type="predicted"/>
<feature type="compositionally biased region" description="Basic and acidic residues" evidence="1">
    <location>
        <begin position="54"/>
        <end position="69"/>
    </location>
</feature>
<name>A0A368TAF1_9ACTN</name>
<evidence type="ECO:0000313" key="3">
    <source>
        <dbReference type="Proteomes" id="UP000253318"/>
    </source>
</evidence>